<dbReference type="PANTHER" id="PTHR31286">
    <property type="entry name" value="GLYCINE-RICH CELL WALL STRUCTURAL PROTEIN 1.8-LIKE"/>
    <property type="match status" value="1"/>
</dbReference>
<feature type="region of interest" description="Disordered" evidence="1">
    <location>
        <begin position="127"/>
        <end position="148"/>
    </location>
</feature>
<dbReference type="Pfam" id="PF14111">
    <property type="entry name" value="DUF4283"/>
    <property type="match status" value="1"/>
</dbReference>
<feature type="region of interest" description="Disordered" evidence="1">
    <location>
        <begin position="535"/>
        <end position="577"/>
    </location>
</feature>
<feature type="domain" description="DUF4283" evidence="2">
    <location>
        <begin position="173"/>
        <end position="247"/>
    </location>
</feature>
<dbReference type="STRING" id="429701.A0A2G9FVK7"/>
<dbReference type="Proteomes" id="UP000231279">
    <property type="component" value="Unassembled WGS sequence"/>
</dbReference>
<gene>
    <name evidence="3" type="ORF">CDL12_30422</name>
</gene>
<feature type="compositionally biased region" description="Polar residues" evidence="1">
    <location>
        <begin position="558"/>
        <end position="570"/>
    </location>
</feature>
<keyword evidence="4" id="KW-1185">Reference proteome</keyword>
<sequence length="577" mass="64484">MEAEYDVIKVTNPDLHINDGDLSLNHDSAGLFGVFNSNLQCSERDLILNPESTGINLISKKDQLSASKSEVIKADNPDLHIRDVDSKNKPDFATDLVEYPELQSTKERLEHTEVPLQKSFAEAVRGANVQQRRPNTSPTSFLDPQLPRFGRTETIDGESVAVFSAKELQALEEPLQFSLIGKFSFGRPQLSYIRNYFTAQKIGQFRVQLLNQKHILLELTNAEDYSQIWLRREIFVEGFPMQLFKWTFEGLPLHLYNTAALFTIGKLIGQPLKVDEATRLRSRMNFARLCIEVDLQKPPPEFVKIQQEDEFTSVPVVFEKMPKYCSYCKHAGHDEQDCYIKGPNPRPKRKFVRKTTEKDKGKEPMENTVDALQSQAVLRSAPAPAKVNSGTSTGGVDTNLNAQNVETNTYGEAGPSAKPSNRFTVLTEPGCDMHVEDAELRKLEQLEANSESADEQDSMFAGDRGLMLLPLCEDEPFAEDISPVAPDNSYALVPFACASPVGKPPSEANQIIHQEYHTAHVTDDPGDNRLVCSSPEQQVVQKPPPISTAQRLTRGHSQRATVTGIDTSQTRTRKDAN</sequence>
<feature type="compositionally biased region" description="Polar residues" evidence="1">
    <location>
        <begin position="388"/>
        <end position="400"/>
    </location>
</feature>
<dbReference type="InterPro" id="IPR025558">
    <property type="entry name" value="DUF4283"/>
</dbReference>
<reference evidence="4" key="1">
    <citation type="journal article" date="2018" name="Gigascience">
        <title>Genome assembly of the Pink Ipe (Handroanthus impetiginosus, Bignoniaceae), a highly valued, ecologically keystone Neotropical timber forest tree.</title>
        <authorList>
            <person name="Silva-Junior O.B."/>
            <person name="Grattapaglia D."/>
            <person name="Novaes E."/>
            <person name="Collevatti R.G."/>
        </authorList>
    </citation>
    <scope>NUCLEOTIDE SEQUENCE [LARGE SCALE GENOMIC DNA]</scope>
    <source>
        <strain evidence="4">cv. UFG-1</strain>
    </source>
</reference>
<dbReference type="AlphaFoldDB" id="A0A2G9FVK7"/>
<accession>A0A2G9FVK7</accession>
<proteinExistence type="predicted"/>
<organism evidence="3 4">
    <name type="scientific">Handroanthus impetiginosus</name>
    <dbReference type="NCBI Taxonomy" id="429701"/>
    <lineage>
        <taxon>Eukaryota</taxon>
        <taxon>Viridiplantae</taxon>
        <taxon>Streptophyta</taxon>
        <taxon>Embryophyta</taxon>
        <taxon>Tracheophyta</taxon>
        <taxon>Spermatophyta</taxon>
        <taxon>Magnoliopsida</taxon>
        <taxon>eudicotyledons</taxon>
        <taxon>Gunneridae</taxon>
        <taxon>Pentapetalae</taxon>
        <taxon>asterids</taxon>
        <taxon>lamiids</taxon>
        <taxon>Lamiales</taxon>
        <taxon>Bignoniaceae</taxon>
        <taxon>Crescentiina</taxon>
        <taxon>Tabebuia alliance</taxon>
        <taxon>Handroanthus</taxon>
    </lineage>
</organism>
<evidence type="ECO:0000313" key="3">
    <source>
        <dbReference type="EMBL" id="PIM97113.1"/>
    </source>
</evidence>
<protein>
    <recommendedName>
        <fullName evidence="2">DUF4283 domain-containing protein</fullName>
    </recommendedName>
</protein>
<dbReference type="InterPro" id="IPR040256">
    <property type="entry name" value="At4g02000-like"/>
</dbReference>
<feature type="region of interest" description="Disordered" evidence="1">
    <location>
        <begin position="339"/>
        <end position="366"/>
    </location>
</feature>
<feature type="region of interest" description="Disordered" evidence="1">
    <location>
        <begin position="380"/>
        <end position="400"/>
    </location>
</feature>
<evidence type="ECO:0000313" key="4">
    <source>
        <dbReference type="Proteomes" id="UP000231279"/>
    </source>
</evidence>
<dbReference type="EMBL" id="NKXS01010908">
    <property type="protein sequence ID" value="PIM97113.1"/>
    <property type="molecule type" value="Genomic_DNA"/>
</dbReference>
<evidence type="ECO:0000259" key="2">
    <source>
        <dbReference type="Pfam" id="PF14111"/>
    </source>
</evidence>
<feature type="compositionally biased region" description="Basic and acidic residues" evidence="1">
    <location>
        <begin position="354"/>
        <end position="365"/>
    </location>
</feature>
<dbReference type="PANTHER" id="PTHR31286:SF179">
    <property type="entry name" value="RNASE H TYPE-1 DOMAIN-CONTAINING PROTEIN"/>
    <property type="match status" value="1"/>
</dbReference>
<feature type="compositionally biased region" description="Polar residues" evidence="1">
    <location>
        <begin position="128"/>
        <end position="142"/>
    </location>
</feature>
<dbReference type="OrthoDB" id="913867at2759"/>
<evidence type="ECO:0000256" key="1">
    <source>
        <dbReference type="SAM" id="MobiDB-lite"/>
    </source>
</evidence>
<name>A0A2G9FVK7_9LAMI</name>
<comment type="caution">
    <text evidence="3">The sequence shown here is derived from an EMBL/GenBank/DDBJ whole genome shotgun (WGS) entry which is preliminary data.</text>
</comment>